<name>A0AAW0UY98_SCYPA</name>
<keyword evidence="3" id="KW-1185">Reference proteome</keyword>
<accession>A0AAW0UY98</accession>
<comment type="caution">
    <text evidence="2">The sequence shown here is derived from an EMBL/GenBank/DDBJ whole genome shotgun (WGS) entry which is preliminary data.</text>
</comment>
<evidence type="ECO:0000313" key="3">
    <source>
        <dbReference type="Proteomes" id="UP001487740"/>
    </source>
</evidence>
<evidence type="ECO:0000313" key="2">
    <source>
        <dbReference type="EMBL" id="KAK8404896.1"/>
    </source>
</evidence>
<feature type="region of interest" description="Disordered" evidence="1">
    <location>
        <begin position="26"/>
        <end position="46"/>
    </location>
</feature>
<evidence type="ECO:0000256" key="1">
    <source>
        <dbReference type="SAM" id="MobiDB-lite"/>
    </source>
</evidence>
<feature type="compositionally biased region" description="Basic and acidic residues" evidence="1">
    <location>
        <begin position="27"/>
        <end position="36"/>
    </location>
</feature>
<organism evidence="2 3">
    <name type="scientific">Scylla paramamosain</name>
    <name type="common">Mud crab</name>
    <dbReference type="NCBI Taxonomy" id="85552"/>
    <lineage>
        <taxon>Eukaryota</taxon>
        <taxon>Metazoa</taxon>
        <taxon>Ecdysozoa</taxon>
        <taxon>Arthropoda</taxon>
        <taxon>Crustacea</taxon>
        <taxon>Multicrustacea</taxon>
        <taxon>Malacostraca</taxon>
        <taxon>Eumalacostraca</taxon>
        <taxon>Eucarida</taxon>
        <taxon>Decapoda</taxon>
        <taxon>Pleocyemata</taxon>
        <taxon>Brachyura</taxon>
        <taxon>Eubrachyura</taxon>
        <taxon>Portunoidea</taxon>
        <taxon>Portunidae</taxon>
        <taxon>Portuninae</taxon>
        <taxon>Scylla</taxon>
    </lineage>
</organism>
<dbReference type="AlphaFoldDB" id="A0AAW0UY98"/>
<sequence>MSLLQQLQQQSQSSVDLPDLVQQLLRRNGDSLKGTEQDPSTLPKCRSFTEGACPEIKDEQQRALVAQLRSMAAGSFRAETGNHGLPKTPSTHHQPSSLNHTANTSYNIMFSNLYSGAGSHSHVKSQEEEVS</sequence>
<dbReference type="Proteomes" id="UP001487740">
    <property type="component" value="Unassembled WGS sequence"/>
</dbReference>
<proteinExistence type="predicted"/>
<feature type="region of interest" description="Disordered" evidence="1">
    <location>
        <begin position="78"/>
        <end position="103"/>
    </location>
</feature>
<dbReference type="EMBL" id="JARAKH010000003">
    <property type="protein sequence ID" value="KAK8404896.1"/>
    <property type="molecule type" value="Genomic_DNA"/>
</dbReference>
<gene>
    <name evidence="2" type="ORF">O3P69_001471</name>
</gene>
<feature type="compositionally biased region" description="Polar residues" evidence="1">
    <location>
        <begin position="88"/>
        <end position="103"/>
    </location>
</feature>
<reference evidence="2 3" key="1">
    <citation type="submission" date="2023-03" db="EMBL/GenBank/DDBJ databases">
        <title>High-quality genome of Scylla paramamosain provides insights in environmental adaptation.</title>
        <authorList>
            <person name="Zhang L."/>
        </authorList>
    </citation>
    <scope>NUCLEOTIDE SEQUENCE [LARGE SCALE GENOMIC DNA]</scope>
    <source>
        <strain evidence="2">LZ_2023a</strain>
        <tissue evidence="2">Muscle</tissue>
    </source>
</reference>
<protein>
    <submittedName>
        <fullName evidence="2">Uncharacterized protein</fullName>
    </submittedName>
</protein>